<keyword evidence="1" id="KW-0812">Transmembrane</keyword>
<keyword evidence="1" id="KW-0472">Membrane</keyword>
<organism evidence="2 3">
    <name type="scientific">Gemmatimonas aurantiaca</name>
    <dbReference type="NCBI Taxonomy" id="173480"/>
    <lineage>
        <taxon>Bacteria</taxon>
        <taxon>Pseudomonadati</taxon>
        <taxon>Gemmatimonadota</taxon>
        <taxon>Gemmatimonadia</taxon>
        <taxon>Gemmatimonadales</taxon>
        <taxon>Gemmatimonadaceae</taxon>
        <taxon>Gemmatimonas</taxon>
    </lineage>
</organism>
<feature type="transmembrane region" description="Helical" evidence="1">
    <location>
        <begin position="135"/>
        <end position="152"/>
    </location>
</feature>
<feature type="transmembrane region" description="Helical" evidence="1">
    <location>
        <begin position="110"/>
        <end position="128"/>
    </location>
</feature>
<evidence type="ECO:0000256" key="1">
    <source>
        <dbReference type="SAM" id="Phobius"/>
    </source>
</evidence>
<feature type="transmembrane region" description="Helical" evidence="1">
    <location>
        <begin position="84"/>
        <end position="104"/>
    </location>
</feature>
<dbReference type="OMA" id="GLMWMPL"/>
<feature type="transmembrane region" description="Helical" evidence="1">
    <location>
        <begin position="158"/>
        <end position="175"/>
    </location>
</feature>
<dbReference type="EMBL" id="DPIY01000012">
    <property type="protein sequence ID" value="HCT58841.1"/>
    <property type="molecule type" value="Genomic_DNA"/>
</dbReference>
<evidence type="ECO:0000313" key="2">
    <source>
        <dbReference type="EMBL" id="HCT58841.1"/>
    </source>
</evidence>
<protein>
    <recommendedName>
        <fullName evidence="4">DUF308 domain-containing protein</fullName>
    </recommendedName>
</protein>
<dbReference type="Pfam" id="PF22765">
    <property type="entry name" value="DUF7010"/>
    <property type="match status" value="1"/>
</dbReference>
<evidence type="ECO:0008006" key="4">
    <source>
        <dbReference type="Google" id="ProtNLM"/>
    </source>
</evidence>
<accession>A0A3D4VCK6</accession>
<dbReference type="AlphaFoldDB" id="A0A3D4VCK6"/>
<feature type="transmembrane region" description="Helical" evidence="1">
    <location>
        <begin position="45"/>
        <end position="63"/>
    </location>
</feature>
<evidence type="ECO:0000313" key="3">
    <source>
        <dbReference type="Proteomes" id="UP000264071"/>
    </source>
</evidence>
<dbReference type="Proteomes" id="UP000264071">
    <property type="component" value="Unassembled WGS sequence"/>
</dbReference>
<sequence>MTTERSLDDQRREFAARRFLAMPLAGTIAWIVAGIAGALLPPVQATWALFIATGSIVYLGLVLSRFTGENFTSRTRPKNTFDRLFLYTVGMSLLVYAIAIPFFMLDYTSLPLTVGILAGLMWMPLSWIIRHGVGLFHAITRTVLVTAAWFLLPTQRFTVIPAVIVAVYAVTIVILERRWRALATS</sequence>
<dbReference type="InterPro" id="IPR053824">
    <property type="entry name" value="DUF7010"/>
</dbReference>
<keyword evidence="1" id="KW-1133">Transmembrane helix</keyword>
<comment type="caution">
    <text evidence="2">The sequence shown here is derived from an EMBL/GenBank/DDBJ whole genome shotgun (WGS) entry which is preliminary data.</text>
</comment>
<proteinExistence type="predicted"/>
<name>A0A3D4VCK6_9BACT</name>
<feature type="transmembrane region" description="Helical" evidence="1">
    <location>
        <begin position="20"/>
        <end position="39"/>
    </location>
</feature>
<gene>
    <name evidence="2" type="ORF">DGD08_16700</name>
</gene>
<reference evidence="2 3" key="1">
    <citation type="journal article" date="2018" name="Nat. Biotechnol.">
        <title>A standardized bacterial taxonomy based on genome phylogeny substantially revises the tree of life.</title>
        <authorList>
            <person name="Parks D.H."/>
            <person name="Chuvochina M."/>
            <person name="Waite D.W."/>
            <person name="Rinke C."/>
            <person name="Skarshewski A."/>
            <person name="Chaumeil P.A."/>
            <person name="Hugenholtz P."/>
        </authorList>
    </citation>
    <scope>NUCLEOTIDE SEQUENCE [LARGE SCALE GENOMIC DNA]</scope>
    <source>
        <strain evidence="2">UBA8844</strain>
    </source>
</reference>